<sequence>MTLTSNSPQIHSDFNSTSISPPIPCATASNVACPNLLPISHVIITGSLTFLLPAGPHLTQRPDPHACGAKTLVHSRHTSTSTSTYHPVRESYSESESTPFIGARVGGQSISSQSKFLRPDDSELANTYQLEPLFHNINPSSRTKPASSISTRALGAFRNPRPFSGPGLCRPNPSASIRMPLLVNSMNIMQQHRHPLSWTGHTHGRQLELDGFFFTATMDRRDINTRYTRLAVWKE</sequence>
<keyword evidence="3" id="KW-1185">Reference proteome</keyword>
<proteinExistence type="predicted"/>
<dbReference type="Proteomes" id="UP001362999">
    <property type="component" value="Unassembled WGS sequence"/>
</dbReference>
<comment type="caution">
    <text evidence="2">The sequence shown here is derived from an EMBL/GenBank/DDBJ whole genome shotgun (WGS) entry which is preliminary data.</text>
</comment>
<gene>
    <name evidence="2" type="ORF">R3P38DRAFT_1475049</name>
</gene>
<evidence type="ECO:0000313" key="2">
    <source>
        <dbReference type="EMBL" id="KAK7053996.1"/>
    </source>
</evidence>
<reference evidence="2 3" key="1">
    <citation type="journal article" date="2024" name="J Genomics">
        <title>Draft genome sequencing and assembly of Favolaschia claudopus CIRM-BRFM 2984 isolated from oak limbs.</title>
        <authorList>
            <person name="Navarro D."/>
            <person name="Drula E."/>
            <person name="Chaduli D."/>
            <person name="Cazenave R."/>
            <person name="Ahrendt S."/>
            <person name="Wang J."/>
            <person name="Lipzen A."/>
            <person name="Daum C."/>
            <person name="Barry K."/>
            <person name="Grigoriev I.V."/>
            <person name="Favel A."/>
            <person name="Rosso M.N."/>
            <person name="Martin F."/>
        </authorList>
    </citation>
    <scope>NUCLEOTIDE SEQUENCE [LARGE SCALE GENOMIC DNA]</scope>
    <source>
        <strain evidence="2 3">CIRM-BRFM 2984</strain>
    </source>
</reference>
<dbReference type="AlphaFoldDB" id="A0AAW0DSP3"/>
<feature type="region of interest" description="Disordered" evidence="1">
    <location>
        <begin position="74"/>
        <end position="100"/>
    </location>
</feature>
<organism evidence="2 3">
    <name type="scientific">Favolaschia claudopus</name>
    <dbReference type="NCBI Taxonomy" id="2862362"/>
    <lineage>
        <taxon>Eukaryota</taxon>
        <taxon>Fungi</taxon>
        <taxon>Dikarya</taxon>
        <taxon>Basidiomycota</taxon>
        <taxon>Agaricomycotina</taxon>
        <taxon>Agaricomycetes</taxon>
        <taxon>Agaricomycetidae</taxon>
        <taxon>Agaricales</taxon>
        <taxon>Marasmiineae</taxon>
        <taxon>Mycenaceae</taxon>
        <taxon>Favolaschia</taxon>
    </lineage>
</organism>
<accession>A0AAW0DSP3</accession>
<name>A0AAW0DSP3_9AGAR</name>
<evidence type="ECO:0000313" key="3">
    <source>
        <dbReference type="Proteomes" id="UP001362999"/>
    </source>
</evidence>
<dbReference type="EMBL" id="JAWWNJ010000006">
    <property type="protein sequence ID" value="KAK7053996.1"/>
    <property type="molecule type" value="Genomic_DNA"/>
</dbReference>
<protein>
    <submittedName>
        <fullName evidence="2">Uncharacterized protein</fullName>
    </submittedName>
</protein>
<evidence type="ECO:0000256" key="1">
    <source>
        <dbReference type="SAM" id="MobiDB-lite"/>
    </source>
</evidence>